<reference evidence="2" key="1">
    <citation type="submission" date="2016-09" db="EMBL/GenBank/DDBJ databases">
        <authorList>
            <person name="Varghese N."/>
            <person name="Submissions S."/>
        </authorList>
    </citation>
    <scope>NUCLEOTIDE SEQUENCE [LARGE SCALE GENOMIC DNA]</scope>
    <source>
        <strain evidence="2">ANC 4422</strain>
    </source>
</reference>
<dbReference type="Proteomes" id="UP000242501">
    <property type="component" value="Unassembled WGS sequence"/>
</dbReference>
<evidence type="ECO:0000313" key="1">
    <source>
        <dbReference type="EMBL" id="SDB81218.1"/>
    </source>
</evidence>
<name>A0A1G6GGS9_9GAMM</name>
<dbReference type="AlphaFoldDB" id="A0A1G6GGS9"/>
<gene>
    <name evidence="1" type="ORF">SAMN05421733_101102</name>
</gene>
<dbReference type="Pfam" id="PF04339">
    <property type="entry name" value="FemAB_like"/>
    <property type="match status" value="1"/>
</dbReference>
<dbReference type="SUPFAM" id="SSF55729">
    <property type="entry name" value="Acyl-CoA N-acyltransferases (Nat)"/>
    <property type="match status" value="1"/>
</dbReference>
<dbReference type="EMBL" id="FMYL01000001">
    <property type="protein sequence ID" value="SDB81218.1"/>
    <property type="molecule type" value="Genomic_DNA"/>
</dbReference>
<dbReference type="InterPro" id="IPR007434">
    <property type="entry name" value="FemAB-like"/>
</dbReference>
<dbReference type="STRING" id="1219383.SAMN05421733_101102"/>
<sequence>MDNGFNHVEPKCLVDAFLKHPPHTFKACALDASFYAFSTQFNLLTTLDTPLRKKIQSLLGYKYWQSLVEFPTQFIGTTVTEYTPLPEQHTAQQLLERIQPHCKQHSLTIIKDLPLQSPLLPAKDNLFSQQLIQEAQKQGFLAVEGQALAYVKIDFFDQEDFLSRFSKSRRKNFKRKLKHLDELHIDVKHTGDEYFNNPDTLKQLYALYLEVYQQSDIHFDLLSLEFFTTILQEHSQNGRVFMYWKEQVLVGYNICYIHNNALIDKYIGLNYSLALDYNLYFISWFVNLDYAKSNALDFYVAGWTDPEVKAQLGAQFTFTQHLVWVKSPMLRFILKKFRHLFESDAHWHQQQ</sequence>
<protein>
    <submittedName>
        <fullName evidence="1">Peptidogalycan biosysnthesis/recognition</fullName>
    </submittedName>
</protein>
<proteinExistence type="predicted"/>
<keyword evidence="2" id="KW-1185">Reference proteome</keyword>
<dbReference type="InterPro" id="IPR016181">
    <property type="entry name" value="Acyl_CoA_acyltransferase"/>
</dbReference>
<organism evidence="1 2">
    <name type="scientific">Acinetobacter boissieri</name>
    <dbReference type="NCBI Taxonomy" id="1219383"/>
    <lineage>
        <taxon>Bacteria</taxon>
        <taxon>Pseudomonadati</taxon>
        <taxon>Pseudomonadota</taxon>
        <taxon>Gammaproteobacteria</taxon>
        <taxon>Moraxellales</taxon>
        <taxon>Moraxellaceae</taxon>
        <taxon>Acinetobacter</taxon>
    </lineage>
</organism>
<dbReference type="Gene3D" id="3.40.630.30">
    <property type="match status" value="1"/>
</dbReference>
<evidence type="ECO:0000313" key="2">
    <source>
        <dbReference type="Proteomes" id="UP000242501"/>
    </source>
</evidence>
<dbReference type="OrthoDB" id="3034222at2"/>
<dbReference type="RefSeq" id="WP_092746379.1">
    <property type="nucleotide sequence ID" value="NZ_FMYL01000001.1"/>
</dbReference>
<accession>A0A1G6GGS9</accession>